<evidence type="ECO:0000313" key="1">
    <source>
        <dbReference type="EMBL" id="WOG92791.1"/>
    </source>
</evidence>
<evidence type="ECO:0000313" key="2">
    <source>
        <dbReference type="Proteomes" id="UP000077755"/>
    </source>
</evidence>
<sequence length="257" mass="30097">MFIYYLKIVVTTDYLLSKIENTLILVSFFPLSLNIYDPRAWDILDRNIMNLLAEKGPIRENIVIFPKDKYSKGNLASVGVDDWLHLGEKLNQHEDSLEHLTNLKEWHFVGKMKKIYEDSNGNFSDFLESIAEFDQTMKHHFRLIQDKDVHYHYLSQKIQNDLIIMLASSVKSVILNKIKEAKYFSVILDCTPDASRMEQMTLVIRCLDVMSYHVIIEEYFLEFLNMEYTSGLGLFGELEIALKSLDLDINDVRTRVR</sequence>
<protein>
    <recommendedName>
        <fullName evidence="3">DUF4371 domain-containing protein</fullName>
    </recommendedName>
</protein>
<dbReference type="EMBL" id="CP093345">
    <property type="protein sequence ID" value="WOG92791.1"/>
    <property type="molecule type" value="Genomic_DNA"/>
</dbReference>
<reference evidence="1" key="1">
    <citation type="journal article" date="2016" name="Nat. Genet.">
        <title>A high-quality carrot genome assembly provides new insights into carotenoid accumulation and asterid genome evolution.</title>
        <authorList>
            <person name="Iorizzo M."/>
            <person name="Ellison S."/>
            <person name="Senalik D."/>
            <person name="Zeng P."/>
            <person name="Satapoomin P."/>
            <person name="Huang J."/>
            <person name="Bowman M."/>
            <person name="Iovene M."/>
            <person name="Sanseverino W."/>
            <person name="Cavagnaro P."/>
            <person name="Yildiz M."/>
            <person name="Macko-Podgorni A."/>
            <person name="Moranska E."/>
            <person name="Grzebelus E."/>
            <person name="Grzebelus D."/>
            <person name="Ashrafi H."/>
            <person name="Zheng Z."/>
            <person name="Cheng S."/>
            <person name="Spooner D."/>
            <person name="Van Deynze A."/>
            <person name="Simon P."/>
        </authorList>
    </citation>
    <scope>NUCLEOTIDE SEQUENCE</scope>
    <source>
        <tissue evidence="1">Leaf</tissue>
    </source>
</reference>
<dbReference type="AlphaFoldDB" id="A0AAF1AUC0"/>
<dbReference type="PANTHER" id="PTHR45749">
    <property type="match status" value="1"/>
</dbReference>
<accession>A0AAF1AUC0</accession>
<dbReference type="Proteomes" id="UP000077755">
    <property type="component" value="Chromosome 3"/>
</dbReference>
<gene>
    <name evidence="1" type="ORF">DCAR_0312067</name>
</gene>
<proteinExistence type="predicted"/>
<organism evidence="1 2">
    <name type="scientific">Daucus carota subsp. sativus</name>
    <name type="common">Carrot</name>
    <dbReference type="NCBI Taxonomy" id="79200"/>
    <lineage>
        <taxon>Eukaryota</taxon>
        <taxon>Viridiplantae</taxon>
        <taxon>Streptophyta</taxon>
        <taxon>Embryophyta</taxon>
        <taxon>Tracheophyta</taxon>
        <taxon>Spermatophyta</taxon>
        <taxon>Magnoliopsida</taxon>
        <taxon>eudicotyledons</taxon>
        <taxon>Gunneridae</taxon>
        <taxon>Pentapetalae</taxon>
        <taxon>asterids</taxon>
        <taxon>campanulids</taxon>
        <taxon>Apiales</taxon>
        <taxon>Apiaceae</taxon>
        <taxon>Apioideae</taxon>
        <taxon>Scandiceae</taxon>
        <taxon>Daucinae</taxon>
        <taxon>Daucus</taxon>
        <taxon>Daucus sect. Daucus</taxon>
    </lineage>
</organism>
<dbReference type="PANTHER" id="PTHR45749:SF32">
    <property type="entry name" value="ZINC FINGER MYM-TYPE PROTEIN 1-LIKE"/>
    <property type="match status" value="1"/>
</dbReference>
<name>A0AAF1AUC0_DAUCS</name>
<evidence type="ECO:0008006" key="3">
    <source>
        <dbReference type="Google" id="ProtNLM"/>
    </source>
</evidence>
<keyword evidence="2" id="KW-1185">Reference proteome</keyword>
<reference evidence="1" key="2">
    <citation type="submission" date="2022-03" db="EMBL/GenBank/DDBJ databases">
        <title>Draft title - Genomic analysis of global carrot germplasm unveils the trajectory of domestication and the origin of high carotenoid orange carrot.</title>
        <authorList>
            <person name="Iorizzo M."/>
            <person name="Ellison S."/>
            <person name="Senalik D."/>
            <person name="Macko-Podgorni A."/>
            <person name="Grzebelus D."/>
            <person name="Bostan H."/>
            <person name="Rolling W."/>
            <person name="Curaba J."/>
            <person name="Simon P."/>
        </authorList>
    </citation>
    <scope>NUCLEOTIDE SEQUENCE</scope>
    <source>
        <tissue evidence="1">Leaf</tissue>
    </source>
</reference>